<evidence type="ECO:0000259" key="1">
    <source>
        <dbReference type="Pfam" id="PF13460"/>
    </source>
</evidence>
<gene>
    <name evidence="2" type="ORF">DQ384_15985</name>
</gene>
<protein>
    <submittedName>
        <fullName evidence="2">NAD-dependent epimerase/dehydratase family protein</fullName>
    </submittedName>
</protein>
<dbReference type="Gene3D" id="3.40.50.720">
    <property type="entry name" value="NAD(P)-binding Rossmann-like Domain"/>
    <property type="match status" value="1"/>
</dbReference>
<name>A0A367FIN7_9ACTN</name>
<keyword evidence="3" id="KW-1185">Reference proteome</keyword>
<feature type="domain" description="NAD(P)-binding" evidence="1">
    <location>
        <begin position="7"/>
        <end position="200"/>
    </location>
</feature>
<evidence type="ECO:0000313" key="2">
    <source>
        <dbReference type="EMBL" id="RCG30246.1"/>
    </source>
</evidence>
<comment type="caution">
    <text evidence="2">The sequence shown here is derived from an EMBL/GenBank/DDBJ whole genome shotgun (WGS) entry which is preliminary data.</text>
</comment>
<dbReference type="PANTHER" id="PTHR43355:SF2">
    <property type="entry name" value="FLAVIN REDUCTASE (NADPH)"/>
    <property type="match status" value="1"/>
</dbReference>
<sequence length="211" mass="22385">MKLTVLGATGGVGKEVVRQALDAGHQVAAVVRDPARLSINHSALEVVTADVTVPGALRPALAGREAVISCLGPRTRKDAGIASMATRSVLKAMEAGDVRRLVVISAVPVGPMPEGEGFLYARIALPLLRRFLRDVYADLAAMEAEIRRSATEWTVVRPPRLTDRPLTGTYRRVVGGNVPRGHTISRADTAHAMLAVLDDPATLKQAVGVAY</sequence>
<dbReference type="GO" id="GO:0004074">
    <property type="term" value="F:biliverdin reductase [NAD(P)H] activity"/>
    <property type="evidence" value="ECO:0007669"/>
    <property type="project" value="TreeGrafter"/>
</dbReference>
<dbReference type="InterPro" id="IPR051606">
    <property type="entry name" value="Polyketide_Oxido-like"/>
</dbReference>
<dbReference type="RefSeq" id="WP_114029610.1">
    <property type="nucleotide sequence ID" value="NZ_QOIL01000008.1"/>
</dbReference>
<dbReference type="SUPFAM" id="SSF51735">
    <property type="entry name" value="NAD(P)-binding Rossmann-fold domains"/>
    <property type="match status" value="1"/>
</dbReference>
<dbReference type="AlphaFoldDB" id="A0A367FIN7"/>
<proteinExistence type="predicted"/>
<dbReference type="InterPro" id="IPR016040">
    <property type="entry name" value="NAD(P)-bd_dom"/>
</dbReference>
<organism evidence="2 3">
    <name type="scientific">Sphaerisporangium album</name>
    <dbReference type="NCBI Taxonomy" id="509200"/>
    <lineage>
        <taxon>Bacteria</taxon>
        <taxon>Bacillati</taxon>
        <taxon>Actinomycetota</taxon>
        <taxon>Actinomycetes</taxon>
        <taxon>Streptosporangiales</taxon>
        <taxon>Streptosporangiaceae</taxon>
        <taxon>Sphaerisporangium</taxon>
    </lineage>
</organism>
<dbReference type="CDD" id="cd05244">
    <property type="entry name" value="BVR-B_like_SDR_a"/>
    <property type="match status" value="1"/>
</dbReference>
<dbReference type="GO" id="GO:0042602">
    <property type="term" value="F:riboflavin reductase (NADPH) activity"/>
    <property type="evidence" value="ECO:0007669"/>
    <property type="project" value="TreeGrafter"/>
</dbReference>
<evidence type="ECO:0000313" key="3">
    <source>
        <dbReference type="Proteomes" id="UP000253094"/>
    </source>
</evidence>
<dbReference type="EMBL" id="QOIL01000008">
    <property type="protein sequence ID" value="RCG30246.1"/>
    <property type="molecule type" value="Genomic_DNA"/>
</dbReference>
<dbReference type="Proteomes" id="UP000253094">
    <property type="component" value="Unassembled WGS sequence"/>
</dbReference>
<dbReference type="OrthoDB" id="3763081at2"/>
<dbReference type="InterPro" id="IPR036291">
    <property type="entry name" value="NAD(P)-bd_dom_sf"/>
</dbReference>
<reference evidence="2 3" key="1">
    <citation type="submission" date="2018-06" db="EMBL/GenBank/DDBJ databases">
        <title>Sphaerisporangium craniellae sp. nov., isolated from a marine sponge in the South China Sea.</title>
        <authorList>
            <person name="Li L."/>
        </authorList>
    </citation>
    <scope>NUCLEOTIDE SEQUENCE [LARGE SCALE GENOMIC DNA]</scope>
    <source>
        <strain evidence="2 3">CCTCC AA 208026</strain>
    </source>
</reference>
<dbReference type="Pfam" id="PF13460">
    <property type="entry name" value="NAD_binding_10"/>
    <property type="match status" value="1"/>
</dbReference>
<accession>A0A367FIN7</accession>
<dbReference type="PANTHER" id="PTHR43355">
    <property type="entry name" value="FLAVIN REDUCTASE (NADPH)"/>
    <property type="match status" value="1"/>
</dbReference>